<organism evidence="2 3">
    <name type="scientific">Telmatocola sphagniphila</name>
    <dbReference type="NCBI Taxonomy" id="1123043"/>
    <lineage>
        <taxon>Bacteria</taxon>
        <taxon>Pseudomonadati</taxon>
        <taxon>Planctomycetota</taxon>
        <taxon>Planctomycetia</taxon>
        <taxon>Gemmatales</taxon>
        <taxon>Gemmataceae</taxon>
    </lineage>
</organism>
<dbReference type="RefSeq" id="WP_213494767.1">
    <property type="nucleotide sequence ID" value="NZ_CP074694.1"/>
</dbReference>
<dbReference type="KEGG" id="tsph:KIH39_18795"/>
<gene>
    <name evidence="2" type="ORF">KIH39_18795</name>
</gene>
<feature type="region of interest" description="Disordered" evidence="1">
    <location>
        <begin position="115"/>
        <end position="138"/>
    </location>
</feature>
<reference evidence="2" key="1">
    <citation type="submission" date="2021-05" db="EMBL/GenBank/DDBJ databases">
        <title>Complete genome sequence of the cellulolytic planctomycete Telmatocola sphagniphila SP2T and characterization of the first cellulase from planctomycetes.</title>
        <authorList>
            <person name="Rakitin A.L."/>
            <person name="Beletsky A.V."/>
            <person name="Naumoff D.G."/>
            <person name="Kulichevskaya I.S."/>
            <person name="Mardanov A.V."/>
            <person name="Ravin N.V."/>
            <person name="Dedysh S.N."/>
        </authorList>
    </citation>
    <scope>NUCLEOTIDE SEQUENCE</scope>
    <source>
        <strain evidence="2">SP2T</strain>
    </source>
</reference>
<evidence type="ECO:0000256" key="1">
    <source>
        <dbReference type="SAM" id="MobiDB-lite"/>
    </source>
</evidence>
<evidence type="ECO:0000313" key="3">
    <source>
        <dbReference type="Proteomes" id="UP000676194"/>
    </source>
</evidence>
<keyword evidence="3" id="KW-1185">Reference proteome</keyword>
<name>A0A8E6B2G8_9BACT</name>
<protein>
    <submittedName>
        <fullName evidence="2">TIGR03067 domain-containing protein</fullName>
    </submittedName>
</protein>
<sequence length="138" mass="15461">MRTLVFFLLFGGCVLAQKPAEEIKRFDGKWRVLLATKRGETQDDAHLKKMTVTFKDGSMIIQDGAIEEKAKFTIDPTTKPASIFIESEKGSSKASGIYQFELLTLKLAWSLSGEEKPTKFSEKPEATVTSLTLQRVKE</sequence>
<evidence type="ECO:0000313" key="2">
    <source>
        <dbReference type="EMBL" id="QVL30885.1"/>
    </source>
</evidence>
<feature type="compositionally biased region" description="Polar residues" evidence="1">
    <location>
        <begin position="127"/>
        <end position="138"/>
    </location>
</feature>
<dbReference type="InterPro" id="IPR017504">
    <property type="entry name" value="CHP03067_Planctomycetes"/>
</dbReference>
<dbReference type="EMBL" id="CP074694">
    <property type="protein sequence ID" value="QVL30885.1"/>
    <property type="molecule type" value="Genomic_DNA"/>
</dbReference>
<proteinExistence type="predicted"/>
<dbReference type="AlphaFoldDB" id="A0A8E6B2G8"/>
<feature type="compositionally biased region" description="Basic and acidic residues" evidence="1">
    <location>
        <begin position="115"/>
        <end position="125"/>
    </location>
</feature>
<dbReference type="Proteomes" id="UP000676194">
    <property type="component" value="Chromosome"/>
</dbReference>
<accession>A0A8E6B2G8</accession>
<dbReference type="NCBIfam" id="TIGR03067">
    <property type="entry name" value="Planc_TIGR03067"/>
    <property type="match status" value="1"/>
</dbReference>